<dbReference type="OrthoDB" id="1274971at2"/>
<organism evidence="1 2">
    <name type="scientific">Aquimarina algiphila</name>
    <dbReference type="NCBI Taxonomy" id="2047982"/>
    <lineage>
        <taxon>Bacteria</taxon>
        <taxon>Pseudomonadati</taxon>
        <taxon>Bacteroidota</taxon>
        <taxon>Flavobacteriia</taxon>
        <taxon>Flavobacteriales</taxon>
        <taxon>Flavobacteriaceae</taxon>
        <taxon>Aquimarina</taxon>
    </lineage>
</organism>
<keyword evidence="2" id="KW-1185">Reference proteome</keyword>
<protein>
    <submittedName>
        <fullName evidence="1">Uncharacterized protein</fullName>
    </submittedName>
</protein>
<proteinExistence type="predicted"/>
<accession>A0A554VA82</accession>
<dbReference type="EMBL" id="VLNR01000141">
    <property type="protein sequence ID" value="TSE02808.1"/>
    <property type="molecule type" value="Genomic_DNA"/>
</dbReference>
<reference evidence="1 2" key="1">
    <citation type="submission" date="2019-07" db="EMBL/GenBank/DDBJ databases">
        <title>The draft genome sequence of Aquimarina algiphila M91.</title>
        <authorList>
            <person name="Meng X."/>
        </authorList>
    </citation>
    <scope>NUCLEOTIDE SEQUENCE [LARGE SCALE GENOMIC DNA]</scope>
    <source>
        <strain evidence="1 2">M91</strain>
    </source>
</reference>
<dbReference type="Proteomes" id="UP000318833">
    <property type="component" value="Unassembled WGS sequence"/>
</dbReference>
<gene>
    <name evidence="1" type="ORF">FOF46_30460</name>
</gene>
<evidence type="ECO:0000313" key="2">
    <source>
        <dbReference type="Proteomes" id="UP000318833"/>
    </source>
</evidence>
<evidence type="ECO:0000313" key="1">
    <source>
        <dbReference type="EMBL" id="TSE02808.1"/>
    </source>
</evidence>
<dbReference type="AlphaFoldDB" id="A0A554VA82"/>
<sequence>MAYNKKNYYKRVIEIQELTKEYQAIGLTNTKIFNEHIKDQYFICKRTFDEYLGVPAKRELNRLLEIEKQQFNLFE</sequence>
<comment type="caution">
    <text evidence="1">The sequence shown here is derived from an EMBL/GenBank/DDBJ whole genome shotgun (WGS) entry which is preliminary data.</text>
</comment>
<dbReference type="RefSeq" id="WP_143919189.1">
    <property type="nucleotide sequence ID" value="NZ_CANMIK010000135.1"/>
</dbReference>
<name>A0A554VA82_9FLAO</name>